<accession>A0A139Y1F9</accession>
<name>A0A139Y1F9_TOXGO</name>
<dbReference type="EMBL" id="AGQS02004254">
    <property type="protein sequence ID" value="KYF44894.1"/>
    <property type="molecule type" value="Genomic_DNA"/>
</dbReference>
<gene>
    <name evidence="1" type="ORF">TGARI_292390</name>
</gene>
<protein>
    <submittedName>
        <fullName evidence="1">KRUF family protein</fullName>
    </submittedName>
</protein>
<organism evidence="1 2">
    <name type="scientific">Toxoplasma gondii ARI</name>
    <dbReference type="NCBI Taxonomy" id="1074872"/>
    <lineage>
        <taxon>Eukaryota</taxon>
        <taxon>Sar</taxon>
        <taxon>Alveolata</taxon>
        <taxon>Apicomplexa</taxon>
        <taxon>Conoidasida</taxon>
        <taxon>Coccidia</taxon>
        <taxon>Eucoccidiorida</taxon>
        <taxon>Eimeriorina</taxon>
        <taxon>Sarcocystidae</taxon>
        <taxon>Toxoplasma</taxon>
    </lineage>
</organism>
<dbReference type="VEuPathDB" id="ToxoDB:TGARI_292390"/>
<proteinExistence type="predicted"/>
<dbReference type="AlphaFoldDB" id="A0A139Y1F9"/>
<reference evidence="1 2" key="1">
    <citation type="journal article" date="2016" name="Nat. Commun.">
        <title>Local admixture of amplified and diversified secreted pathogenesis determinants shapes mosaic Toxoplasma gondii genomes.</title>
        <authorList>
            <person name="Lorenzi H."/>
            <person name="Khan A."/>
            <person name="Behnke M.S."/>
            <person name="Namasivayam S."/>
            <person name="Swapna L.S."/>
            <person name="Hadjithomas M."/>
            <person name="Karamycheva S."/>
            <person name="Pinney D."/>
            <person name="Brunk B.P."/>
            <person name="Ajioka J.W."/>
            <person name="Ajzenberg D."/>
            <person name="Boothroyd J.C."/>
            <person name="Boyle J.P."/>
            <person name="Darde M.L."/>
            <person name="Diaz-Miranda M.A."/>
            <person name="Dubey J.P."/>
            <person name="Fritz H.M."/>
            <person name="Gennari S.M."/>
            <person name="Gregory B.D."/>
            <person name="Kim K."/>
            <person name="Saeij J.P."/>
            <person name="Su C."/>
            <person name="White M.W."/>
            <person name="Zhu X.Q."/>
            <person name="Howe D.K."/>
            <person name="Rosenthal B.M."/>
            <person name="Grigg M.E."/>
            <person name="Parkinson J."/>
            <person name="Liu L."/>
            <person name="Kissinger J.C."/>
            <person name="Roos D.S."/>
            <person name="Sibley L.D."/>
        </authorList>
    </citation>
    <scope>NUCLEOTIDE SEQUENCE [LARGE SCALE GENOMIC DNA]</scope>
    <source>
        <strain evidence="1 2">ARI</strain>
    </source>
</reference>
<evidence type="ECO:0000313" key="2">
    <source>
        <dbReference type="Proteomes" id="UP000074247"/>
    </source>
</evidence>
<dbReference type="Proteomes" id="UP000074247">
    <property type="component" value="Unassembled WGS sequence"/>
</dbReference>
<comment type="caution">
    <text evidence="1">The sequence shown here is derived from an EMBL/GenBank/DDBJ whole genome shotgun (WGS) entry which is preliminary data.</text>
</comment>
<evidence type="ECO:0000313" key="1">
    <source>
        <dbReference type="EMBL" id="KYF44894.1"/>
    </source>
</evidence>
<sequence length="96" mass="10736">MLGIQSLRNQAAALKEVWMNKEMYVARQVAQRLVRGISPTPPRKLVTEWKHQARREFCQRAHKRIGDAAALEAKANVWENKLATGAQTDIDAAGGI</sequence>